<name>A0A4Q7RRG9_9BURK</name>
<feature type="signal peptide" evidence="1">
    <location>
        <begin position="1"/>
        <end position="31"/>
    </location>
</feature>
<keyword evidence="3" id="KW-1185">Reference proteome</keyword>
<protein>
    <recommendedName>
        <fullName evidence="4">DUF1120 domain-containing protein</fullName>
    </recommendedName>
</protein>
<keyword evidence="1" id="KW-0732">Signal</keyword>
<dbReference type="RefSeq" id="WP_130392598.1">
    <property type="nucleotide sequence ID" value="NZ_SGXM01000005.1"/>
</dbReference>
<gene>
    <name evidence="2" type="ORF">EV147_3634</name>
</gene>
<evidence type="ECO:0000313" key="3">
    <source>
        <dbReference type="Proteomes" id="UP000291078"/>
    </source>
</evidence>
<evidence type="ECO:0000313" key="2">
    <source>
        <dbReference type="EMBL" id="RZT36315.1"/>
    </source>
</evidence>
<accession>A0A4Q7RRG9</accession>
<feature type="chain" id="PRO_5020477553" description="DUF1120 domain-containing protein" evidence="1">
    <location>
        <begin position="32"/>
        <end position="203"/>
    </location>
</feature>
<comment type="caution">
    <text evidence="2">The sequence shown here is derived from an EMBL/GenBank/DDBJ whole genome shotgun (WGS) entry which is preliminary data.</text>
</comment>
<dbReference type="Proteomes" id="UP000291078">
    <property type="component" value="Unassembled WGS sequence"/>
</dbReference>
<evidence type="ECO:0008006" key="4">
    <source>
        <dbReference type="Google" id="ProtNLM"/>
    </source>
</evidence>
<dbReference type="AlphaFoldDB" id="A0A4Q7RRG9"/>
<dbReference type="EMBL" id="SGXM01000005">
    <property type="protein sequence ID" value="RZT36315.1"/>
    <property type="molecule type" value="Genomic_DNA"/>
</dbReference>
<evidence type="ECO:0000256" key="1">
    <source>
        <dbReference type="SAM" id="SignalP"/>
    </source>
</evidence>
<reference evidence="2 3" key="1">
    <citation type="journal article" date="2015" name="Stand. Genomic Sci.">
        <title>Genomic Encyclopedia of Bacterial and Archaeal Type Strains, Phase III: the genomes of soil and plant-associated and newly described type strains.</title>
        <authorList>
            <person name="Whitman W.B."/>
            <person name="Woyke T."/>
            <person name="Klenk H.P."/>
            <person name="Zhou Y."/>
            <person name="Lilburn T.G."/>
            <person name="Beck B.J."/>
            <person name="De Vos P."/>
            <person name="Vandamme P."/>
            <person name="Eisen J.A."/>
            <person name="Garrity G."/>
            <person name="Hugenholtz P."/>
            <person name="Kyrpides N.C."/>
        </authorList>
    </citation>
    <scope>NUCLEOTIDE SEQUENCE [LARGE SCALE GENOMIC DNA]</scope>
    <source>
        <strain evidence="2 3">ASC-9842</strain>
    </source>
</reference>
<proteinExistence type="predicted"/>
<organism evidence="2 3">
    <name type="scientific">Cupriavidus agavae</name>
    <dbReference type="NCBI Taxonomy" id="1001822"/>
    <lineage>
        <taxon>Bacteria</taxon>
        <taxon>Pseudomonadati</taxon>
        <taxon>Pseudomonadota</taxon>
        <taxon>Betaproteobacteria</taxon>
        <taxon>Burkholderiales</taxon>
        <taxon>Burkholderiaceae</taxon>
        <taxon>Cupriavidus</taxon>
    </lineage>
</organism>
<sequence>MKTNPDQSKCRRSLRPALGCGLWLLALGAHGQVTIGAPPPAVPGETCQLSLSEPDIDYGGLTRGRMQEHGAQAYSLGKRRLMLNVNCRTPVRIGIRLQAPAAGQDYAFGSLGRVGVRLERAQLDGHSVMVGTADTPGTLPAAYGPSAPLTPGRVVVPVQGGGLVTGSRFSANIEVDPFLPQDAARVRNRTPFETNGTFEVIWE</sequence>
<dbReference type="OrthoDB" id="8966851at2"/>